<feature type="domain" description="HIT-type" evidence="1">
    <location>
        <begin position="35"/>
        <end position="62"/>
    </location>
</feature>
<dbReference type="EC" id="3.6.4.13" evidence="2"/>
<dbReference type="Proteomes" id="UP000231279">
    <property type="component" value="Unassembled WGS sequence"/>
</dbReference>
<dbReference type="GO" id="GO:0003724">
    <property type="term" value="F:RNA helicase activity"/>
    <property type="evidence" value="ECO:0007669"/>
    <property type="project" value="UniProtKB-EC"/>
</dbReference>
<keyword evidence="2" id="KW-0347">Helicase</keyword>
<gene>
    <name evidence="2" type="ORF">CDL12_03451</name>
</gene>
<dbReference type="PANTHER" id="PTHR48453">
    <property type="entry name" value="CCHC-TYPE DOMAIN-CONTAINING PROTEIN"/>
    <property type="match status" value="1"/>
</dbReference>
<reference evidence="3" key="1">
    <citation type="journal article" date="2018" name="Gigascience">
        <title>Genome assembly of the Pink Ipe (Handroanthus impetiginosus, Bignoniaceae), a highly valued, ecologically keystone Neotropical timber forest tree.</title>
        <authorList>
            <person name="Silva-Junior O.B."/>
            <person name="Grattapaglia D."/>
            <person name="Novaes E."/>
            <person name="Collevatti R.G."/>
        </authorList>
    </citation>
    <scope>NUCLEOTIDE SEQUENCE [LARGE SCALE GENOMIC DNA]</scope>
    <source>
        <strain evidence="3">cv. UFG-1</strain>
    </source>
</reference>
<dbReference type="EMBL" id="NKXS01000497">
    <property type="protein sequence ID" value="PIN23829.1"/>
    <property type="molecule type" value="Genomic_DNA"/>
</dbReference>
<dbReference type="PANTHER" id="PTHR48453:SF1">
    <property type="entry name" value="CCHC-TYPE DOMAIN-CONTAINING PROTEIN"/>
    <property type="match status" value="1"/>
</dbReference>
<organism evidence="2 3">
    <name type="scientific">Handroanthus impetiginosus</name>
    <dbReference type="NCBI Taxonomy" id="429701"/>
    <lineage>
        <taxon>Eukaryota</taxon>
        <taxon>Viridiplantae</taxon>
        <taxon>Streptophyta</taxon>
        <taxon>Embryophyta</taxon>
        <taxon>Tracheophyta</taxon>
        <taxon>Spermatophyta</taxon>
        <taxon>Magnoliopsida</taxon>
        <taxon>eudicotyledons</taxon>
        <taxon>Gunneridae</taxon>
        <taxon>Pentapetalae</taxon>
        <taxon>asterids</taxon>
        <taxon>lamiids</taxon>
        <taxon>Lamiales</taxon>
        <taxon>Bignoniaceae</taxon>
        <taxon>Crescentiina</taxon>
        <taxon>Tabebuia alliance</taxon>
        <taxon>Handroanthus</taxon>
    </lineage>
</organism>
<dbReference type="InterPro" id="IPR007529">
    <property type="entry name" value="Znf_HIT"/>
</dbReference>
<sequence>MNVKKKHRQGNAIQLIAHDDVKERCWDQIKALPGEPRCVICGLYGEYKCDETEYDICCLECKQTLSVK</sequence>
<name>A0A2G9I248_9LAMI</name>
<accession>A0A2G9I248</accession>
<dbReference type="OrthoDB" id="1933895at2759"/>
<keyword evidence="3" id="KW-1185">Reference proteome</keyword>
<evidence type="ECO:0000313" key="3">
    <source>
        <dbReference type="Proteomes" id="UP000231279"/>
    </source>
</evidence>
<keyword evidence="2" id="KW-0378">Hydrolase</keyword>
<proteinExistence type="predicted"/>
<dbReference type="Gene3D" id="3.30.60.220">
    <property type="match status" value="1"/>
</dbReference>
<comment type="caution">
    <text evidence="2">The sequence shown here is derived from an EMBL/GenBank/DDBJ whole genome shotgun (WGS) entry which is preliminary data.</text>
</comment>
<evidence type="ECO:0000313" key="2">
    <source>
        <dbReference type="EMBL" id="PIN23829.1"/>
    </source>
</evidence>
<dbReference type="AlphaFoldDB" id="A0A2G9I248"/>
<dbReference type="Pfam" id="PF04438">
    <property type="entry name" value="zf-HIT"/>
    <property type="match status" value="1"/>
</dbReference>
<dbReference type="GO" id="GO:0016787">
    <property type="term" value="F:hydrolase activity"/>
    <property type="evidence" value="ECO:0007669"/>
    <property type="project" value="UniProtKB-KW"/>
</dbReference>
<dbReference type="STRING" id="429701.A0A2G9I248"/>
<keyword evidence="2" id="KW-0067">ATP-binding</keyword>
<keyword evidence="2" id="KW-0547">Nucleotide-binding</keyword>
<protein>
    <submittedName>
        <fullName evidence="2">RNA helicase</fullName>
        <ecNumber evidence="2">3.6.4.13</ecNumber>
    </submittedName>
</protein>
<evidence type="ECO:0000259" key="1">
    <source>
        <dbReference type="Pfam" id="PF04438"/>
    </source>
</evidence>